<sequence length="88" mass="9803">MNGGWESCEGGRLKSIMKVLILLLWKLCHRFLRFNRLAKGVTSPPSEFSLSVAAAGFPSQIRPQWKISVCCFCACIVVVGSRVFPEKD</sequence>
<keyword evidence="2" id="KW-1185">Reference proteome</keyword>
<evidence type="ECO:0000313" key="2">
    <source>
        <dbReference type="Proteomes" id="UP001054837"/>
    </source>
</evidence>
<protein>
    <submittedName>
        <fullName evidence="1">Uncharacterized protein</fullName>
    </submittedName>
</protein>
<evidence type="ECO:0000313" key="1">
    <source>
        <dbReference type="EMBL" id="GIY52056.1"/>
    </source>
</evidence>
<gene>
    <name evidence="1" type="ORF">CDAR_611541</name>
</gene>
<dbReference type="AlphaFoldDB" id="A0AAV4U2P0"/>
<accession>A0AAV4U2P0</accession>
<dbReference type="Proteomes" id="UP001054837">
    <property type="component" value="Unassembled WGS sequence"/>
</dbReference>
<name>A0AAV4U2P0_9ARAC</name>
<organism evidence="1 2">
    <name type="scientific">Caerostris darwini</name>
    <dbReference type="NCBI Taxonomy" id="1538125"/>
    <lineage>
        <taxon>Eukaryota</taxon>
        <taxon>Metazoa</taxon>
        <taxon>Ecdysozoa</taxon>
        <taxon>Arthropoda</taxon>
        <taxon>Chelicerata</taxon>
        <taxon>Arachnida</taxon>
        <taxon>Araneae</taxon>
        <taxon>Araneomorphae</taxon>
        <taxon>Entelegynae</taxon>
        <taxon>Araneoidea</taxon>
        <taxon>Araneidae</taxon>
        <taxon>Caerostris</taxon>
    </lineage>
</organism>
<comment type="caution">
    <text evidence="1">The sequence shown here is derived from an EMBL/GenBank/DDBJ whole genome shotgun (WGS) entry which is preliminary data.</text>
</comment>
<dbReference type="EMBL" id="BPLQ01010629">
    <property type="protein sequence ID" value="GIY52056.1"/>
    <property type="molecule type" value="Genomic_DNA"/>
</dbReference>
<reference evidence="1 2" key="1">
    <citation type="submission" date="2021-06" db="EMBL/GenBank/DDBJ databases">
        <title>Caerostris darwini draft genome.</title>
        <authorList>
            <person name="Kono N."/>
            <person name="Arakawa K."/>
        </authorList>
    </citation>
    <scope>NUCLEOTIDE SEQUENCE [LARGE SCALE GENOMIC DNA]</scope>
</reference>
<proteinExistence type="predicted"/>